<reference evidence="6" key="2">
    <citation type="journal article" date="2021" name="Microbiome">
        <title>Successional dynamics and alternative stable states in a saline activated sludge microbial community over 9 years.</title>
        <authorList>
            <person name="Wang Y."/>
            <person name="Ye J."/>
            <person name="Ju F."/>
            <person name="Liu L."/>
            <person name="Boyd J.A."/>
            <person name="Deng Y."/>
            <person name="Parks D.H."/>
            <person name="Jiang X."/>
            <person name="Yin X."/>
            <person name="Woodcroft B.J."/>
            <person name="Tyson G.W."/>
            <person name="Hugenholtz P."/>
            <person name="Polz M.F."/>
            <person name="Zhang T."/>
        </authorList>
    </citation>
    <scope>NUCLEOTIDE SEQUENCE</scope>
    <source>
        <strain evidence="6">HKST-UBA79</strain>
    </source>
</reference>
<dbReference type="Gene3D" id="3.90.1030.10">
    <property type="entry name" value="Ribosomal protein L17"/>
    <property type="match status" value="1"/>
</dbReference>
<accession>A0A955J1V1</accession>
<proteinExistence type="inferred from homology"/>
<dbReference type="SUPFAM" id="SSF64263">
    <property type="entry name" value="Prokaryotic ribosomal protein L17"/>
    <property type="match status" value="1"/>
</dbReference>
<gene>
    <name evidence="4 6" type="primary">rplQ</name>
    <name evidence="6" type="ORF">KC980_01725</name>
</gene>
<evidence type="ECO:0000313" key="6">
    <source>
        <dbReference type="EMBL" id="MCA9308206.1"/>
    </source>
</evidence>
<evidence type="ECO:0000256" key="2">
    <source>
        <dbReference type="ARBA" id="ARBA00022980"/>
    </source>
</evidence>
<dbReference type="GO" id="GO:0006412">
    <property type="term" value="P:translation"/>
    <property type="evidence" value="ECO:0007669"/>
    <property type="project" value="UniProtKB-UniRule"/>
</dbReference>
<evidence type="ECO:0000256" key="5">
    <source>
        <dbReference type="RuleBase" id="RU000660"/>
    </source>
</evidence>
<organism evidence="6 7">
    <name type="scientific">candidate division WWE3 bacterium</name>
    <dbReference type="NCBI Taxonomy" id="2053526"/>
    <lineage>
        <taxon>Bacteria</taxon>
        <taxon>Katanobacteria</taxon>
    </lineage>
</organism>
<dbReference type="GO" id="GO:0022625">
    <property type="term" value="C:cytosolic large ribosomal subunit"/>
    <property type="evidence" value="ECO:0007669"/>
    <property type="project" value="TreeGrafter"/>
</dbReference>
<dbReference type="Proteomes" id="UP000740557">
    <property type="component" value="Unassembled WGS sequence"/>
</dbReference>
<dbReference type="InterPro" id="IPR047859">
    <property type="entry name" value="Ribosomal_bL17_CS"/>
</dbReference>
<evidence type="ECO:0000256" key="1">
    <source>
        <dbReference type="ARBA" id="ARBA00008777"/>
    </source>
</evidence>
<dbReference type="AlphaFoldDB" id="A0A955J1V1"/>
<protein>
    <recommendedName>
        <fullName evidence="4">Large ribosomal subunit protein bL17</fullName>
    </recommendedName>
</protein>
<dbReference type="NCBIfam" id="TIGR00059">
    <property type="entry name" value="L17"/>
    <property type="match status" value="1"/>
</dbReference>
<keyword evidence="3 4" id="KW-0687">Ribonucleoprotein</keyword>
<dbReference type="GO" id="GO:0003735">
    <property type="term" value="F:structural constituent of ribosome"/>
    <property type="evidence" value="ECO:0007669"/>
    <property type="project" value="InterPro"/>
</dbReference>
<evidence type="ECO:0000313" key="7">
    <source>
        <dbReference type="Proteomes" id="UP000740557"/>
    </source>
</evidence>
<keyword evidence="2 4" id="KW-0689">Ribosomal protein</keyword>
<comment type="caution">
    <text evidence="6">The sequence shown here is derived from an EMBL/GenBank/DDBJ whole genome shotgun (WGS) entry which is preliminary data.</text>
</comment>
<evidence type="ECO:0000256" key="4">
    <source>
        <dbReference type="HAMAP-Rule" id="MF_01368"/>
    </source>
</evidence>
<dbReference type="Pfam" id="PF01196">
    <property type="entry name" value="Ribosomal_L17"/>
    <property type="match status" value="1"/>
</dbReference>
<reference evidence="6" key="1">
    <citation type="submission" date="2020-04" db="EMBL/GenBank/DDBJ databases">
        <authorList>
            <person name="Zhang T."/>
        </authorList>
    </citation>
    <scope>NUCLEOTIDE SEQUENCE</scope>
    <source>
        <strain evidence="6">HKST-UBA79</strain>
    </source>
</reference>
<name>A0A955J1V1_UNCKA</name>
<dbReference type="InterPro" id="IPR036373">
    <property type="entry name" value="Ribosomal_bL17_sf"/>
</dbReference>
<comment type="subunit">
    <text evidence="4">Part of the 50S ribosomal subunit. Contacts protein L32.</text>
</comment>
<dbReference type="HAMAP" id="MF_01368">
    <property type="entry name" value="Ribosomal_bL17"/>
    <property type="match status" value="1"/>
</dbReference>
<dbReference type="PROSITE" id="PS01167">
    <property type="entry name" value="RIBOSOMAL_L17"/>
    <property type="match status" value="1"/>
</dbReference>
<dbReference type="InterPro" id="IPR000456">
    <property type="entry name" value="Ribosomal_bL17"/>
</dbReference>
<dbReference type="PANTHER" id="PTHR14413">
    <property type="entry name" value="RIBOSOMAL PROTEIN L17"/>
    <property type="match status" value="1"/>
</dbReference>
<dbReference type="PANTHER" id="PTHR14413:SF16">
    <property type="entry name" value="LARGE RIBOSOMAL SUBUNIT PROTEIN BL17M"/>
    <property type="match status" value="1"/>
</dbReference>
<evidence type="ECO:0000256" key="3">
    <source>
        <dbReference type="ARBA" id="ARBA00023274"/>
    </source>
</evidence>
<comment type="similarity">
    <text evidence="1 4 5">Belongs to the bacterial ribosomal protein bL17 family.</text>
</comment>
<dbReference type="EMBL" id="JAGQNX010000048">
    <property type="protein sequence ID" value="MCA9308206.1"/>
    <property type="molecule type" value="Genomic_DNA"/>
</dbReference>
<sequence>MRHRVGKKKMNRDTSHRSALLKNLSTSLIEAESIETTIAKAKFVKPYVEKLVTKAKSDTSFTSIKRVSAKLNSKDATRKLFTQIAPKYVDRNGGYTRIIKLGKFRDGDNSEMVRLSFVEDTKKITKKENE</sequence>